<feature type="transmembrane region" description="Helical" evidence="1">
    <location>
        <begin position="47"/>
        <end position="63"/>
    </location>
</feature>
<proteinExistence type="predicted"/>
<accession>A0AAN7TRG8</accession>
<protein>
    <submittedName>
        <fullName evidence="2">Uncharacterized protein</fullName>
    </submittedName>
</protein>
<keyword evidence="1" id="KW-0472">Membrane</keyword>
<dbReference type="EMBL" id="JAVFKY010000004">
    <property type="protein sequence ID" value="KAK5577964.1"/>
    <property type="molecule type" value="Genomic_DNA"/>
</dbReference>
<name>A0AAN7TRG8_9MYCE</name>
<dbReference type="Proteomes" id="UP001344447">
    <property type="component" value="Unassembled WGS sequence"/>
</dbReference>
<evidence type="ECO:0000256" key="1">
    <source>
        <dbReference type="SAM" id="Phobius"/>
    </source>
</evidence>
<evidence type="ECO:0000313" key="3">
    <source>
        <dbReference type="Proteomes" id="UP001344447"/>
    </source>
</evidence>
<sequence>MDLMVDGVGDSVYLIHNLNITISNKSKLNKKKKKNKKIKNKKNKKKLNYFLGIFIFFRLFFNLL</sequence>
<evidence type="ECO:0000313" key="2">
    <source>
        <dbReference type="EMBL" id="KAK5577964.1"/>
    </source>
</evidence>
<keyword evidence="3" id="KW-1185">Reference proteome</keyword>
<gene>
    <name evidence="2" type="ORF">RB653_002912</name>
</gene>
<keyword evidence="1" id="KW-1133">Transmembrane helix</keyword>
<reference evidence="2 3" key="1">
    <citation type="submission" date="2023-11" db="EMBL/GenBank/DDBJ databases">
        <title>Dfirmibasis_genome.</title>
        <authorList>
            <person name="Edelbroek B."/>
            <person name="Kjellin J."/>
            <person name="Jerlstrom-Hultqvist J."/>
            <person name="Soderbom F."/>
        </authorList>
    </citation>
    <scope>NUCLEOTIDE SEQUENCE [LARGE SCALE GENOMIC DNA]</scope>
    <source>
        <strain evidence="2 3">TNS-C-14</strain>
    </source>
</reference>
<keyword evidence="1" id="KW-0812">Transmembrane</keyword>
<organism evidence="2 3">
    <name type="scientific">Dictyostelium firmibasis</name>
    <dbReference type="NCBI Taxonomy" id="79012"/>
    <lineage>
        <taxon>Eukaryota</taxon>
        <taxon>Amoebozoa</taxon>
        <taxon>Evosea</taxon>
        <taxon>Eumycetozoa</taxon>
        <taxon>Dictyostelia</taxon>
        <taxon>Dictyosteliales</taxon>
        <taxon>Dictyosteliaceae</taxon>
        <taxon>Dictyostelium</taxon>
    </lineage>
</organism>
<dbReference type="AlphaFoldDB" id="A0AAN7TRG8"/>
<comment type="caution">
    <text evidence="2">The sequence shown here is derived from an EMBL/GenBank/DDBJ whole genome shotgun (WGS) entry which is preliminary data.</text>
</comment>